<feature type="transmembrane region" description="Helical" evidence="1">
    <location>
        <begin position="73"/>
        <end position="94"/>
    </location>
</feature>
<dbReference type="InterPro" id="IPR033458">
    <property type="entry name" value="DUF5134"/>
</dbReference>
<keyword evidence="1" id="KW-0472">Membrane</keyword>
<accession>A0A1X1Y9E5</accession>
<evidence type="ECO:0008006" key="4">
    <source>
        <dbReference type="Google" id="ProtNLM"/>
    </source>
</evidence>
<dbReference type="Pfam" id="PF17197">
    <property type="entry name" value="DUF5134"/>
    <property type="match status" value="1"/>
</dbReference>
<organism evidence="2 3">
    <name type="scientific">Mycobacterium kyorinense</name>
    <dbReference type="NCBI Taxonomy" id="487514"/>
    <lineage>
        <taxon>Bacteria</taxon>
        <taxon>Bacillati</taxon>
        <taxon>Actinomycetota</taxon>
        <taxon>Actinomycetes</taxon>
        <taxon>Mycobacteriales</taxon>
        <taxon>Mycobacteriaceae</taxon>
        <taxon>Mycobacterium</taxon>
    </lineage>
</organism>
<dbReference type="EMBL" id="LQPE01000038">
    <property type="protein sequence ID" value="ORW07742.1"/>
    <property type="molecule type" value="Genomic_DNA"/>
</dbReference>
<keyword evidence="1" id="KW-0812">Transmembrane</keyword>
<reference evidence="2 3" key="1">
    <citation type="submission" date="2016-01" db="EMBL/GenBank/DDBJ databases">
        <title>The new phylogeny of the genus Mycobacterium.</title>
        <authorList>
            <person name="Tarcisio F."/>
            <person name="Conor M."/>
            <person name="Antonella G."/>
            <person name="Elisabetta G."/>
            <person name="Giulia F.S."/>
            <person name="Sara T."/>
            <person name="Anna F."/>
            <person name="Clotilde B."/>
            <person name="Roberto B."/>
            <person name="Veronica D.S."/>
            <person name="Fabio R."/>
            <person name="Monica P."/>
            <person name="Olivier J."/>
            <person name="Enrico T."/>
            <person name="Nicola S."/>
        </authorList>
    </citation>
    <scope>NUCLEOTIDE SEQUENCE [LARGE SCALE GENOMIC DNA]</scope>
    <source>
        <strain evidence="2 3">DSM 45166</strain>
    </source>
</reference>
<keyword evidence="3" id="KW-1185">Reference proteome</keyword>
<evidence type="ECO:0000256" key="1">
    <source>
        <dbReference type="SAM" id="Phobius"/>
    </source>
</evidence>
<dbReference type="RefSeq" id="WP_045385076.1">
    <property type="nucleotide sequence ID" value="NZ_BBKA01000151.1"/>
</dbReference>
<protein>
    <recommendedName>
        <fullName evidence="4">DUF5134 domain-containing protein</fullName>
    </recommendedName>
</protein>
<keyword evidence="1" id="KW-1133">Transmembrane helix</keyword>
<feature type="transmembrane region" description="Helical" evidence="1">
    <location>
        <begin position="12"/>
        <end position="30"/>
    </location>
</feature>
<feature type="transmembrane region" description="Helical" evidence="1">
    <location>
        <begin position="106"/>
        <end position="127"/>
    </location>
</feature>
<proteinExistence type="predicted"/>
<gene>
    <name evidence="2" type="ORF">AWC14_23775</name>
</gene>
<feature type="transmembrane region" description="Helical" evidence="1">
    <location>
        <begin position="182"/>
        <end position="205"/>
    </location>
</feature>
<evidence type="ECO:0000313" key="3">
    <source>
        <dbReference type="Proteomes" id="UP000193487"/>
    </source>
</evidence>
<sequence>MFHEFPPVVRWSLVVVTAIALGISLVRLGWRRSVQQTTGFYATDCESDAGHAVMLTGMLVMFAAPRAPIPVGAWRSIFTGAVGCFAVLLVARVVQRRAQRPADRRTDHIAAAGYHLVVAAAMLYMTFGSESMPAMAGMDHPQLPLPALAWALIVLLIADALVQVVAAATLRAPSLAAAKLPASIRIGVFPQTVMDVAMAIMLVAML</sequence>
<feature type="transmembrane region" description="Helical" evidence="1">
    <location>
        <begin position="147"/>
        <end position="170"/>
    </location>
</feature>
<name>A0A1X1Y9E5_9MYCO</name>
<evidence type="ECO:0000313" key="2">
    <source>
        <dbReference type="EMBL" id="ORW07742.1"/>
    </source>
</evidence>
<dbReference type="Proteomes" id="UP000193487">
    <property type="component" value="Unassembled WGS sequence"/>
</dbReference>
<comment type="caution">
    <text evidence="2">The sequence shown here is derived from an EMBL/GenBank/DDBJ whole genome shotgun (WGS) entry which is preliminary data.</text>
</comment>
<dbReference type="AlphaFoldDB" id="A0A1X1Y9E5"/>